<organism evidence="5 6">
    <name type="scientific">Limnospira indica PCC 8005</name>
    <dbReference type="NCBI Taxonomy" id="376219"/>
    <lineage>
        <taxon>Bacteria</taxon>
        <taxon>Bacillati</taxon>
        <taxon>Cyanobacteriota</taxon>
        <taxon>Cyanophyceae</taxon>
        <taxon>Oscillatoriophycideae</taxon>
        <taxon>Oscillatoriales</taxon>
        <taxon>Sirenicapillariaceae</taxon>
        <taxon>Limnospira</taxon>
    </lineage>
</organism>
<dbReference type="EMBL" id="FO818640">
    <property type="protein sequence ID" value="CDM92943.1"/>
    <property type="molecule type" value="Genomic_DNA"/>
</dbReference>
<dbReference type="GO" id="GO:0062101">
    <property type="term" value="F:peptidyl-aspartic acid 3-dioxygenase activity"/>
    <property type="evidence" value="ECO:0007669"/>
    <property type="project" value="UniProtKB-EC"/>
</dbReference>
<evidence type="ECO:0000313" key="5">
    <source>
        <dbReference type="EMBL" id="CDM92943.1"/>
    </source>
</evidence>
<dbReference type="AlphaFoldDB" id="A0A9P1NWT0"/>
<keyword evidence="6" id="KW-1185">Reference proteome</keyword>
<accession>A0A9P1NWT0</accession>
<evidence type="ECO:0000256" key="3">
    <source>
        <dbReference type="ARBA" id="ARBA00023002"/>
    </source>
</evidence>
<evidence type="ECO:0000256" key="1">
    <source>
        <dbReference type="ARBA" id="ARBA00007730"/>
    </source>
</evidence>
<feature type="domain" description="Aspartyl/asparaginy/proline hydroxylase" evidence="4">
    <location>
        <begin position="65"/>
        <end position="222"/>
    </location>
</feature>
<reference evidence="5 6" key="1">
    <citation type="submission" date="2014-02" db="EMBL/GenBank/DDBJ databases">
        <authorList>
            <person name="Genoscope - CEA"/>
        </authorList>
    </citation>
    <scope>NUCLEOTIDE SEQUENCE [LARGE SCALE GENOMIC DNA]</scope>
    <source>
        <strain evidence="5 6">PCC 8005</strain>
    </source>
</reference>
<dbReference type="PANTHER" id="PTHR46332">
    <property type="entry name" value="ASPARTATE BETA-HYDROXYLASE DOMAIN-CONTAINING PROTEIN 2"/>
    <property type="match status" value="1"/>
</dbReference>
<dbReference type="InterPro" id="IPR027443">
    <property type="entry name" value="IPNS-like_sf"/>
</dbReference>
<dbReference type="Proteomes" id="UP000032946">
    <property type="component" value="Chromosome"/>
</dbReference>
<evidence type="ECO:0000259" key="4">
    <source>
        <dbReference type="Pfam" id="PF05118"/>
    </source>
</evidence>
<dbReference type="InterPro" id="IPR051821">
    <property type="entry name" value="Asp/Asn_beta-hydroxylase"/>
</dbReference>
<sequence length="271" mass="31563">MLFMTEVGLQSNFKDKLRNFLIYGIGEPILRGLETSIGKYSKIGDTAFFDAAKYPEHFQWVDLLERDWHLIRQEVDELLKYRDNLPNFQDISPDQAYNTSTDNLWKTYCLYGYGVKSAESCDRCPETTKIIQQIPGLKTAFFSILLPGKHIPEHRGPYKGVIRCLLGLKVPEPREKCRLRVGDEIRHWEEGKCMLFDDSFPHEAWNETNGIRVVLFLDIVRPLKFPLSAVNELLIKLIAASPYIQEATANQKKWNDRLDQVWQRDPQNSRQ</sequence>
<evidence type="ECO:0000313" key="6">
    <source>
        <dbReference type="Proteomes" id="UP000032946"/>
    </source>
</evidence>
<dbReference type="SUPFAM" id="SSF51197">
    <property type="entry name" value="Clavaminate synthase-like"/>
    <property type="match status" value="1"/>
</dbReference>
<keyword evidence="2" id="KW-0223">Dioxygenase</keyword>
<protein>
    <submittedName>
        <fullName evidence="5">Aspartyl/asparaginyl beta-hydroxylase</fullName>
        <ecNumber evidence="5">1.14.11.16</ecNumber>
    </submittedName>
</protein>
<proteinExistence type="inferred from homology"/>
<dbReference type="EC" id="1.14.11.16" evidence="5"/>
<dbReference type="GO" id="GO:0016020">
    <property type="term" value="C:membrane"/>
    <property type="evidence" value="ECO:0007669"/>
    <property type="project" value="TreeGrafter"/>
</dbReference>
<evidence type="ECO:0000256" key="2">
    <source>
        <dbReference type="ARBA" id="ARBA00022964"/>
    </source>
</evidence>
<dbReference type="InterPro" id="IPR007803">
    <property type="entry name" value="Asp/Arg/Pro-Hydrxlase"/>
</dbReference>
<dbReference type="PANTHER" id="PTHR46332:SF5">
    <property type="entry name" value="ASPARTATE BETA-HYDROXYLASE DOMAIN CONTAINING 2"/>
    <property type="match status" value="1"/>
</dbReference>
<name>A0A9P1NWT0_9CYAN</name>
<dbReference type="Gene3D" id="2.60.120.330">
    <property type="entry name" value="B-lactam Antibiotic, Isopenicillin N Synthase, Chain"/>
    <property type="match status" value="1"/>
</dbReference>
<gene>
    <name evidence="5" type="ORF">ARTHRO_10616</name>
</gene>
<keyword evidence="3 5" id="KW-0560">Oxidoreductase</keyword>
<comment type="similarity">
    <text evidence="1">Belongs to the aspartyl/asparaginyl beta-hydroxylase family.</text>
</comment>
<dbReference type="Pfam" id="PF05118">
    <property type="entry name" value="Asp_Arg_Hydrox"/>
    <property type="match status" value="1"/>
</dbReference>